<evidence type="ECO:0000256" key="1">
    <source>
        <dbReference type="SAM" id="MobiDB-lite"/>
    </source>
</evidence>
<dbReference type="AlphaFoldDB" id="A0A4P9WTI0"/>
<dbReference type="EMBL" id="ML012243">
    <property type="protein sequence ID" value="RKO95288.1"/>
    <property type="molecule type" value="Genomic_DNA"/>
</dbReference>
<dbReference type="Proteomes" id="UP000268535">
    <property type="component" value="Unassembled WGS sequence"/>
</dbReference>
<proteinExistence type="predicted"/>
<protein>
    <submittedName>
        <fullName evidence="2">Uncharacterized protein</fullName>
    </submittedName>
</protein>
<feature type="compositionally biased region" description="Low complexity" evidence="1">
    <location>
        <begin position="103"/>
        <end position="114"/>
    </location>
</feature>
<feature type="region of interest" description="Disordered" evidence="1">
    <location>
        <begin position="1"/>
        <end position="33"/>
    </location>
</feature>
<feature type="compositionally biased region" description="Basic residues" evidence="1">
    <location>
        <begin position="1"/>
        <end position="28"/>
    </location>
</feature>
<reference evidence="3" key="1">
    <citation type="journal article" date="2018" name="Nat. Microbiol.">
        <title>Leveraging single-cell genomics to expand the fungal tree of life.</title>
        <authorList>
            <person name="Ahrendt S.R."/>
            <person name="Quandt C.A."/>
            <person name="Ciobanu D."/>
            <person name="Clum A."/>
            <person name="Salamov A."/>
            <person name="Andreopoulos B."/>
            <person name="Cheng J.F."/>
            <person name="Woyke T."/>
            <person name="Pelin A."/>
            <person name="Henrissat B."/>
            <person name="Reynolds N.K."/>
            <person name="Benny G.L."/>
            <person name="Smith M.E."/>
            <person name="James T.Y."/>
            <person name="Grigoriev I.V."/>
        </authorList>
    </citation>
    <scope>NUCLEOTIDE SEQUENCE [LARGE SCALE GENOMIC DNA]</scope>
    <source>
        <strain evidence="3">ATCC 52028</strain>
    </source>
</reference>
<organism evidence="2 3">
    <name type="scientific">Caulochytrium protostelioides</name>
    <dbReference type="NCBI Taxonomy" id="1555241"/>
    <lineage>
        <taxon>Eukaryota</taxon>
        <taxon>Fungi</taxon>
        <taxon>Fungi incertae sedis</taxon>
        <taxon>Chytridiomycota</taxon>
        <taxon>Chytridiomycota incertae sedis</taxon>
        <taxon>Chytridiomycetes</taxon>
        <taxon>Caulochytriales</taxon>
        <taxon>Caulochytriaceae</taxon>
        <taxon>Caulochytrium</taxon>
    </lineage>
</organism>
<gene>
    <name evidence="2" type="ORF">CAUPRSCDRAFT_13002</name>
</gene>
<sequence length="179" mass="19890">MHVAHLHRLHRQRQRGQRRAGHQRRGRQVRPDGLVTLGLHGEGVAEREPGLAEARVQQRRAAEVAPRRADLLRHVVVAPDGVPRDVGRRDGAVQGGPRRRQADAGAATTAVEAAPGPPTPGQRGDGLDEAMHGAHVRRREHRRRFAEHTVRPRAAQLVLHHASRGLVRRGFRRRLGRLG</sequence>
<accession>A0A4P9WTI0</accession>
<evidence type="ECO:0000313" key="2">
    <source>
        <dbReference type="EMBL" id="RKO95288.1"/>
    </source>
</evidence>
<feature type="region of interest" description="Disordered" evidence="1">
    <location>
        <begin position="82"/>
        <end position="128"/>
    </location>
</feature>
<evidence type="ECO:0000313" key="3">
    <source>
        <dbReference type="Proteomes" id="UP000268535"/>
    </source>
</evidence>
<name>A0A4P9WTI0_9FUNG</name>
<feature type="compositionally biased region" description="Basic and acidic residues" evidence="1">
    <location>
        <begin position="82"/>
        <end position="91"/>
    </location>
</feature>